<dbReference type="PROSITE" id="PS51257">
    <property type="entry name" value="PROKAR_LIPOPROTEIN"/>
    <property type="match status" value="1"/>
</dbReference>
<gene>
    <name evidence="1" type="ORF">WG929_20300</name>
</gene>
<protein>
    <submittedName>
        <fullName evidence="1">Uncharacterized protein</fullName>
    </submittedName>
</protein>
<accession>A0ABW8NPH0</accession>
<reference evidence="1 2" key="1">
    <citation type="submission" date="2024-03" db="EMBL/GenBank/DDBJ databases">
        <title>High-quality draft genome sequence of Oceanobacter sp. wDCs-4.</title>
        <authorList>
            <person name="Dong C."/>
        </authorList>
    </citation>
    <scope>NUCLEOTIDE SEQUENCE [LARGE SCALE GENOMIC DNA]</scope>
    <source>
        <strain evidence="2">wDCs-4</strain>
    </source>
</reference>
<dbReference type="RefSeq" id="WP_416207532.1">
    <property type="nucleotide sequence ID" value="NZ_JBBKTX010000042.1"/>
</dbReference>
<name>A0ABW8NPH0_9GAMM</name>
<keyword evidence="2" id="KW-1185">Reference proteome</keyword>
<evidence type="ECO:0000313" key="2">
    <source>
        <dbReference type="Proteomes" id="UP001620597"/>
    </source>
</evidence>
<comment type="caution">
    <text evidence="1">The sequence shown here is derived from an EMBL/GenBank/DDBJ whole genome shotgun (WGS) entry which is preliminary data.</text>
</comment>
<organism evidence="1 2">
    <name type="scientific">Oceanobacter antarcticus</name>
    <dbReference type="NCBI Taxonomy" id="3133425"/>
    <lineage>
        <taxon>Bacteria</taxon>
        <taxon>Pseudomonadati</taxon>
        <taxon>Pseudomonadota</taxon>
        <taxon>Gammaproteobacteria</taxon>
        <taxon>Oceanospirillales</taxon>
        <taxon>Oceanospirillaceae</taxon>
        <taxon>Oceanobacter</taxon>
    </lineage>
</organism>
<dbReference type="Proteomes" id="UP001620597">
    <property type="component" value="Unassembled WGS sequence"/>
</dbReference>
<dbReference type="EMBL" id="JBBKTX010000042">
    <property type="protein sequence ID" value="MFK4754747.1"/>
    <property type="molecule type" value="Genomic_DNA"/>
</dbReference>
<evidence type="ECO:0000313" key="1">
    <source>
        <dbReference type="EMBL" id="MFK4754747.1"/>
    </source>
</evidence>
<proteinExistence type="predicted"/>
<sequence length="115" mass="12586">MRKNYLVLLATLLVLGCESEPPIVGSMSKSSVCSTAGYLIRQELGKNFRTISQKCVVKNTGGDNVEIESGYVSPINPTPFRYTAQGHVRGNNLVLQRIRVHGIDEEYVPFTSLGG</sequence>